<evidence type="ECO:0000313" key="5">
    <source>
        <dbReference type="EMBL" id="AOM39829.1"/>
    </source>
</evidence>
<dbReference type="Gene3D" id="3.40.50.1110">
    <property type="entry name" value="SGNH hydrolase"/>
    <property type="match status" value="1"/>
</dbReference>
<feature type="domain" description="Autotransporter" evidence="4">
    <location>
        <begin position="391"/>
        <end position="662"/>
    </location>
</feature>
<dbReference type="InterPro" id="IPR017186">
    <property type="entry name" value="Lipase_autotranspt_EstA"/>
</dbReference>
<dbReference type="PIRSF" id="PIRSF037375">
    <property type="entry name" value="Autotrns_EstA"/>
    <property type="match status" value="1"/>
</dbReference>
<protein>
    <submittedName>
        <fullName evidence="5">Autotransporter outer membrane beta-barrel domain-containing protein</fullName>
    </submittedName>
    <submittedName>
        <fullName evidence="6">Outer membrane esterase</fullName>
    </submittedName>
</protein>
<dbReference type="Gene3D" id="2.40.128.130">
    <property type="entry name" value="Autotransporter beta-domain"/>
    <property type="match status" value="1"/>
</dbReference>
<dbReference type="PROSITE" id="PS51208">
    <property type="entry name" value="AUTOTRANSPORTER"/>
    <property type="match status" value="1"/>
</dbReference>
<name>A0A2G0Q319_XENHO</name>
<dbReference type="Pfam" id="PF00657">
    <property type="entry name" value="Lipase_GDSL"/>
    <property type="match status" value="1"/>
</dbReference>
<feature type="active site" description="Nucleophile" evidence="3">
    <location>
        <position position="34"/>
    </location>
</feature>
<dbReference type="InterPro" id="IPR050592">
    <property type="entry name" value="GDSL_lipolytic_enzyme"/>
</dbReference>
<dbReference type="SMART" id="SM00869">
    <property type="entry name" value="Autotransporter"/>
    <property type="match status" value="1"/>
</dbReference>
<dbReference type="KEGG" id="xho:A9255_04105"/>
<dbReference type="Pfam" id="PF03797">
    <property type="entry name" value="Autotransporter"/>
    <property type="match status" value="1"/>
</dbReference>
<feature type="active site" evidence="3">
    <location>
        <position position="346"/>
    </location>
</feature>
<dbReference type="EMBL" id="NJAI01000006">
    <property type="protein sequence ID" value="PHM53609.1"/>
    <property type="molecule type" value="Genomic_DNA"/>
</dbReference>
<dbReference type="PANTHER" id="PTHR45642">
    <property type="entry name" value="GDSL ESTERASE/LIPASE EXL3"/>
    <property type="match status" value="1"/>
</dbReference>
<dbReference type="GO" id="GO:0006629">
    <property type="term" value="P:lipid metabolic process"/>
    <property type="evidence" value="ECO:0007669"/>
    <property type="project" value="InterPro"/>
</dbReference>
<dbReference type="InterPro" id="IPR001087">
    <property type="entry name" value="GDSL"/>
</dbReference>
<sequence>MKTAYWVTSATTVFLINFITNAYAYNNVYVFGDSLSDGGNLGRFTTNGNDSELYDEYIARILTGKKLITSNDGGTNYAEGGTTADGSTDWVTKEILFDPTTKKQVNNYLDTHAGRAEPNGLYIHWVGGNNLSEALEYAAKGNQDEAQRIIDTSSTAAASQVNQLINAGAGLIIVPNVPDIGTTPKVLEKVLNGALEQSKIPSEEIDAILKQTHETINKYPTPNTSIRRQVIEGIFKKVADNAAAKDPIEAQKIYLKLLTAYDKNSQIASQSSDEYNQKVDNQLGNGNILRADVNRLLREVIDNPTIYGVSNTLGYACPQGSLALLCDSTDPDFDKSQSFLFSDSFHPTPYAHQVIGQYIMSIYNAPLQVMVLNQINRMPVTAAQSSLDGHLQQLRNGSNAQGEIGVFGGYTGYRNNTFTLGSDYQLTDNFLLGATVSRYRDEQNTSSDFTYADTAHVVTAYALLNYYHKGWLSGDVHYSHANYDSLIRTIQLGKATRREIGSTTGNQWGVRITAGWNIPITNYLTTSPILQYVWDKGSISSYRESGNNSTSMHFGDQNYNSQSGSVGWSLDTQLGSFNPYASILFNHQFDNESGTLRSAINSTKTSFVQKREKQDRNRFQYTIGVNANLNNGFRAFAAVSHEDKGTEARNNYNFNFGINVRF</sequence>
<feature type="active site" evidence="3">
    <location>
        <position position="343"/>
    </location>
</feature>
<dbReference type="InterPro" id="IPR005546">
    <property type="entry name" value="Autotransporte_beta"/>
</dbReference>
<dbReference type="SUPFAM" id="SSF103515">
    <property type="entry name" value="Autotransporter"/>
    <property type="match status" value="1"/>
</dbReference>
<evidence type="ECO:0000256" key="2">
    <source>
        <dbReference type="ARBA" id="ARBA00022729"/>
    </source>
</evidence>
<reference evidence="5 7" key="1">
    <citation type="submission" date="2016-06" db="EMBL/GenBank/DDBJ databases">
        <title>Bacterial characters and pathogenicity of Xenorhabdus hominickii from an entomopathogenic nematode, Steinernema monticolum.</title>
        <authorList>
            <person name="Park Y."/>
            <person name="Kim Y."/>
        </authorList>
    </citation>
    <scope>NUCLEOTIDE SEQUENCE [LARGE SCALE GENOMIC DNA]</scope>
    <source>
        <strain evidence="5 7">ANU1</strain>
    </source>
</reference>
<proteinExistence type="inferred from homology"/>
<evidence type="ECO:0000313" key="8">
    <source>
        <dbReference type="Proteomes" id="UP000225433"/>
    </source>
</evidence>
<dbReference type="RefSeq" id="WP_069315578.1">
    <property type="nucleotide sequence ID" value="NZ_CAWNQJ010000090.1"/>
</dbReference>
<evidence type="ECO:0000256" key="3">
    <source>
        <dbReference type="PIRSR" id="PIRSR037375-1"/>
    </source>
</evidence>
<gene>
    <name evidence="5" type="ORF">A9255_04105</name>
    <name evidence="6" type="ORF">Xhom_03608</name>
</gene>
<keyword evidence="7" id="KW-1185">Reference proteome</keyword>
<keyword evidence="2" id="KW-0732">Signal</keyword>
<dbReference type="AlphaFoldDB" id="A0A2G0Q319"/>
<dbReference type="GO" id="GO:0016298">
    <property type="term" value="F:lipase activity"/>
    <property type="evidence" value="ECO:0007669"/>
    <property type="project" value="InterPro"/>
</dbReference>
<dbReference type="EMBL" id="CP016176">
    <property type="protein sequence ID" value="AOM39829.1"/>
    <property type="molecule type" value="Genomic_DNA"/>
</dbReference>
<dbReference type="InterPro" id="IPR036514">
    <property type="entry name" value="SGNH_hydro_sf"/>
</dbReference>
<dbReference type="SUPFAM" id="SSF52266">
    <property type="entry name" value="SGNH hydrolase"/>
    <property type="match status" value="1"/>
</dbReference>
<dbReference type="CDD" id="cd01847">
    <property type="entry name" value="Triacylglycerol_lipase_like"/>
    <property type="match status" value="1"/>
</dbReference>
<dbReference type="STRING" id="351679.A9255_04105"/>
<evidence type="ECO:0000259" key="4">
    <source>
        <dbReference type="PROSITE" id="PS51208"/>
    </source>
</evidence>
<dbReference type="Proteomes" id="UP000225433">
    <property type="component" value="Unassembled WGS sequence"/>
</dbReference>
<dbReference type="Proteomes" id="UP000094600">
    <property type="component" value="Chromosome"/>
</dbReference>
<dbReference type="PANTHER" id="PTHR45642:SF139">
    <property type="entry name" value="SGNH HYDROLASE-TYPE ESTERASE DOMAIN-CONTAINING PROTEIN"/>
    <property type="match status" value="1"/>
</dbReference>
<organism evidence="6 8">
    <name type="scientific">Xenorhabdus hominickii</name>
    <dbReference type="NCBI Taxonomy" id="351679"/>
    <lineage>
        <taxon>Bacteria</taxon>
        <taxon>Pseudomonadati</taxon>
        <taxon>Pseudomonadota</taxon>
        <taxon>Gammaproteobacteria</taxon>
        <taxon>Enterobacterales</taxon>
        <taxon>Morganellaceae</taxon>
        <taxon>Xenorhabdus</taxon>
    </lineage>
</organism>
<dbReference type="PROSITE" id="PS01098">
    <property type="entry name" value="LIPASE_GDSL_SER"/>
    <property type="match status" value="1"/>
</dbReference>
<dbReference type="InterPro" id="IPR036709">
    <property type="entry name" value="Autotransporte_beta_dom_sf"/>
</dbReference>
<evidence type="ECO:0000256" key="1">
    <source>
        <dbReference type="ARBA" id="ARBA00008668"/>
    </source>
</evidence>
<comment type="similarity">
    <text evidence="1">Belongs to the 'GDSL' lipolytic enzyme family.</text>
</comment>
<evidence type="ECO:0000313" key="7">
    <source>
        <dbReference type="Proteomes" id="UP000094600"/>
    </source>
</evidence>
<dbReference type="InterPro" id="IPR008265">
    <property type="entry name" value="Lipase_GDSL_AS"/>
</dbReference>
<accession>A0A2G0Q319</accession>
<reference evidence="6 8" key="2">
    <citation type="journal article" date="2017" name="Nat. Microbiol.">
        <title>Natural product diversity associated with the nematode symbionts Photorhabdus and Xenorhabdus.</title>
        <authorList>
            <person name="Tobias N.J."/>
            <person name="Wolff H."/>
            <person name="Djahanschiri B."/>
            <person name="Grundmann F."/>
            <person name="Kronenwerth M."/>
            <person name="Shi Y.M."/>
            <person name="Simonyi S."/>
            <person name="Grun P."/>
            <person name="Shapiro-Ilan D."/>
            <person name="Pidot S.J."/>
            <person name="Stinear T.P."/>
            <person name="Ebersberger I."/>
            <person name="Bode H.B."/>
        </authorList>
    </citation>
    <scope>NUCLEOTIDE SEQUENCE [LARGE SCALE GENOMIC DNA]</scope>
    <source>
        <strain evidence="6 8">DSM 17903</strain>
    </source>
</reference>
<evidence type="ECO:0000313" key="6">
    <source>
        <dbReference type="EMBL" id="PHM53609.1"/>
    </source>
</evidence>
<dbReference type="OrthoDB" id="5292073at2"/>